<feature type="compositionally biased region" description="Low complexity" evidence="3">
    <location>
        <begin position="170"/>
        <end position="192"/>
    </location>
</feature>
<keyword evidence="1" id="KW-0732">Signal</keyword>
<dbReference type="InterPro" id="IPR049304">
    <property type="entry name" value="Gly_rich_dom"/>
</dbReference>
<feature type="compositionally biased region" description="Gly residues" evidence="3">
    <location>
        <begin position="149"/>
        <end position="169"/>
    </location>
</feature>
<name>A0A1J5TI16_9ZZZZ</name>
<evidence type="ECO:0000259" key="4">
    <source>
        <dbReference type="SMART" id="SM00560"/>
    </source>
</evidence>
<feature type="compositionally biased region" description="Gly residues" evidence="3">
    <location>
        <begin position="214"/>
        <end position="230"/>
    </location>
</feature>
<dbReference type="InterPro" id="IPR001434">
    <property type="entry name" value="OmcB-like_DUF11"/>
</dbReference>
<keyword evidence="2" id="KW-1015">Disulfide bond</keyword>
<feature type="domain" description="LamG-like jellyroll fold" evidence="4">
    <location>
        <begin position="544"/>
        <end position="682"/>
    </location>
</feature>
<dbReference type="Gene3D" id="2.60.120.200">
    <property type="match status" value="1"/>
</dbReference>
<feature type="compositionally biased region" description="Gly residues" evidence="3">
    <location>
        <begin position="193"/>
        <end position="205"/>
    </location>
</feature>
<sequence>MRASAKILGILVGLLAGAAGAVTDTFTASGTWTAPAGVTFVDVEVWGGGGGGGGQDQNSDGGGGGGGGAYSRVAGIAVISGTTYTVAVGAGGLGGTGTAGNPGGDSYFINATTVMAKGGAGGLPSAGTPPAGGTGGAAAAGVGTTRYSGGDGGQGRNNSRGEGGPGGSSAGSASNGINGPAPWSTLTAAAAPTGGGIGGDGGTTGQNGFAPTSGNGGGGGGSGDGRLKTGGDGAPGLVAISYVLAPTVTTSAATSITFTGATLNGVVSSNGASTAVAFDYGTTVSYGSTITAGSLAAGATNTAVSVAVSGLICNTLYHYRVKGTNSAGTANGTDLTFSTSACPPPVVILGKTASTSAAAIGSYVTFNITATNPTASPLNNVVVTDVIPTGMNYSNYAATLGTATVAGQTLTWNIPSIPAGASAALTLVVQLAASGTFTNTVSSPGATDASASILVLSSAITHYRMDEAVGSWNGTPGEVIDSGGNALNGHRRTTSTPTTTNTVVPSPTIPSQHSSVVGDFCNAGKFDGTAVVESASSSYFQFTNRLSASAWIYPTAYPAGDLYSILSNDVNYEFHLNPAGKLYWWWNVSTLTSAATIPLNQWTHIAITMDASLGAGSRERIYINGVQDANTNNWSGTLQTNNCPFYIGGDISTGSGCTLLPGRNFHGMIDEAKIYNYELSAAEVQADMDLGRLCGATTFDHIQIEHDGTASTCTPKVVTVKACMDATCSSLYPGTVTVKLSPPGWIPGDILTINGGVASATLNNTSITPPSITLGTLSVSPAAAGVTRCYNGATETCTLSVASTSCAFDAAETGANPHTHLYTKLAGTPFNVDVLALSSPTTVNTTYTGTVTVDLVDASSVACSASSTVLSTAQPTITYVAANKGRYPVSLTCPTAAPNVQVRIKTGASSYACSYDKFAVRPSAVTLTTNASAAAPGASASPAIQAGMPFNIGATTTPAGYTGALPLDASKLTAQLPSDVSAQISGGVVGLLTLNSSLLANTPQSGNATYTEVGYFYANAGAFRDNTFTSVDQNNQIAGCTTTNPESCDCLLSANATNPGVPDNLSDVLINGRYGCYVGNKSTVSFGRFIPEHFDTAIGAMSGVPMPCPTNLPAGLACPIQFNGFVYSGQAFTTQVSAKNLADITTQNYYGNFARPVTLSAAAAPGGAAAASGSLTNNTIAANTFIAGAATTNIPVYTFASAATAPTNIYMRATDADGVTSLRATNPTTTSIEGGVMVVSGRVKVSNAYGSELLPLTLMATAQYYTATGWLNSTTDSVTQLTLSYGGTISTSATLSPANRILSLGSLSIKLAAPNASGVVTVTPAIDPASPGNPPFSTGSGTVIPGKATFGIYKNNNGFIYRRESY</sequence>
<organism evidence="5">
    <name type="scientific">mine drainage metagenome</name>
    <dbReference type="NCBI Taxonomy" id="410659"/>
    <lineage>
        <taxon>unclassified sequences</taxon>
        <taxon>metagenomes</taxon>
        <taxon>ecological metagenomes</taxon>
    </lineage>
</organism>
<dbReference type="InterPro" id="IPR013320">
    <property type="entry name" value="ConA-like_dom_sf"/>
</dbReference>
<dbReference type="InterPro" id="IPR046524">
    <property type="entry name" value="DUF6701"/>
</dbReference>
<dbReference type="Gene3D" id="2.60.40.1170">
    <property type="entry name" value="Mu homology domain, subdomain B"/>
    <property type="match status" value="1"/>
</dbReference>
<accession>A0A1J5TI16</accession>
<proteinExistence type="predicted"/>
<comment type="caution">
    <text evidence="5">The sequence shown here is derived from an EMBL/GenBank/DDBJ whole genome shotgun (WGS) entry which is preliminary data.</text>
</comment>
<evidence type="ECO:0000256" key="2">
    <source>
        <dbReference type="ARBA" id="ARBA00023157"/>
    </source>
</evidence>
<gene>
    <name evidence="5" type="ORF">GALL_65260</name>
</gene>
<protein>
    <recommendedName>
        <fullName evidence="4">LamG-like jellyroll fold domain-containing protein</fullName>
    </recommendedName>
</protein>
<dbReference type="SUPFAM" id="SSF49899">
    <property type="entry name" value="Concanavalin A-like lectins/glucanases"/>
    <property type="match status" value="1"/>
</dbReference>
<dbReference type="Pfam" id="PF20419">
    <property type="entry name" value="DUF6701"/>
    <property type="match status" value="1"/>
</dbReference>
<dbReference type="Pfam" id="PF01345">
    <property type="entry name" value="DUF11"/>
    <property type="match status" value="1"/>
</dbReference>
<dbReference type="Pfam" id="PF13385">
    <property type="entry name" value="Laminin_G_3"/>
    <property type="match status" value="1"/>
</dbReference>
<reference evidence="5" key="1">
    <citation type="submission" date="2016-10" db="EMBL/GenBank/DDBJ databases">
        <title>Sequence of Gallionella enrichment culture.</title>
        <authorList>
            <person name="Poehlein A."/>
            <person name="Muehling M."/>
            <person name="Daniel R."/>
        </authorList>
    </citation>
    <scope>NUCLEOTIDE SEQUENCE</scope>
</reference>
<dbReference type="Pfam" id="PF21722">
    <property type="entry name" value="Gly_rich_2"/>
    <property type="match status" value="1"/>
</dbReference>
<feature type="compositionally biased region" description="Low complexity" evidence="3">
    <location>
        <begin position="494"/>
        <end position="508"/>
    </location>
</feature>
<dbReference type="EMBL" id="MLJW01000019">
    <property type="protein sequence ID" value="OIR11670.1"/>
    <property type="molecule type" value="Genomic_DNA"/>
</dbReference>
<evidence type="ECO:0000256" key="3">
    <source>
        <dbReference type="SAM" id="MobiDB-lite"/>
    </source>
</evidence>
<dbReference type="NCBIfam" id="TIGR01451">
    <property type="entry name" value="B_ant_repeat"/>
    <property type="match status" value="1"/>
</dbReference>
<dbReference type="SMART" id="SM00560">
    <property type="entry name" value="LamGL"/>
    <property type="match status" value="1"/>
</dbReference>
<feature type="region of interest" description="Disordered" evidence="3">
    <location>
        <begin position="489"/>
        <end position="508"/>
    </location>
</feature>
<feature type="region of interest" description="Disordered" evidence="3">
    <location>
        <begin position="125"/>
        <end position="230"/>
    </location>
</feature>
<feature type="compositionally biased region" description="Gly residues" evidence="3">
    <location>
        <begin position="125"/>
        <end position="138"/>
    </location>
</feature>
<evidence type="ECO:0000256" key="1">
    <source>
        <dbReference type="ARBA" id="ARBA00022729"/>
    </source>
</evidence>
<dbReference type="InterPro" id="IPR036116">
    <property type="entry name" value="FN3_sf"/>
</dbReference>
<dbReference type="InterPro" id="IPR006558">
    <property type="entry name" value="LamG-like"/>
</dbReference>
<evidence type="ECO:0000313" key="5">
    <source>
        <dbReference type="EMBL" id="OIR11670.1"/>
    </source>
</evidence>
<dbReference type="InterPro" id="IPR047589">
    <property type="entry name" value="DUF11_rpt"/>
</dbReference>
<dbReference type="SUPFAM" id="SSF49265">
    <property type="entry name" value="Fibronectin type III"/>
    <property type="match status" value="1"/>
</dbReference>